<evidence type="ECO:0000256" key="2">
    <source>
        <dbReference type="ARBA" id="ARBA00023125"/>
    </source>
</evidence>
<dbReference type="SMART" id="SM00345">
    <property type="entry name" value="HTH_GNTR"/>
    <property type="match status" value="1"/>
</dbReference>
<evidence type="ECO:0000256" key="1">
    <source>
        <dbReference type="ARBA" id="ARBA00023015"/>
    </source>
</evidence>
<dbReference type="InterPro" id="IPR036388">
    <property type="entry name" value="WH-like_DNA-bd_sf"/>
</dbReference>
<gene>
    <name evidence="5" type="ORF">SD37_20090</name>
</gene>
<keyword evidence="3" id="KW-0804">Transcription</keyword>
<evidence type="ECO:0000259" key="4">
    <source>
        <dbReference type="PROSITE" id="PS50949"/>
    </source>
</evidence>
<dbReference type="PANTHER" id="PTHR43537:SF45">
    <property type="entry name" value="GNTR FAMILY REGULATORY PROTEIN"/>
    <property type="match status" value="1"/>
</dbReference>
<keyword evidence="2" id="KW-0238">DNA-binding</keyword>
<dbReference type="GO" id="GO:0003700">
    <property type="term" value="F:DNA-binding transcription factor activity"/>
    <property type="evidence" value="ECO:0007669"/>
    <property type="project" value="InterPro"/>
</dbReference>
<dbReference type="Gene3D" id="1.10.10.10">
    <property type="entry name" value="Winged helix-like DNA-binding domain superfamily/Winged helix DNA-binding domain"/>
    <property type="match status" value="1"/>
</dbReference>
<sequence length="235" mass="26183">MASPRRSGRQPLADRMYEVLLGQFTDGRWSAGEPVNIGALSRELDVSQTPLREALARLEHTGLVRREALKGYRVAPLLTEFELIKLMDARLVLEPALAYEAARRTTPEFLEEVLESVDDLARAATSPDTEVFSAYWTIDERFHLLIAAQADNPFLEKAYRSLGGQVQRFRFFAKLGSARGAPGLAAEEHRAVYEALAAGEADEAAARMRRHIENAKQRVLEDRKSVEAAELPAAH</sequence>
<reference evidence="5 6" key="1">
    <citation type="journal article" date="2015" name="Genome Announc.">
        <title>Draft Genome Sequence of Norvancomycin-Producing Strain Amycolatopsis orientalis CPCC200066.</title>
        <authorList>
            <person name="Lei X."/>
            <person name="Yuan F."/>
            <person name="Shi Y."/>
            <person name="Li X."/>
            <person name="Wang L."/>
            <person name="Hong B."/>
        </authorList>
    </citation>
    <scope>NUCLEOTIDE SEQUENCE [LARGE SCALE GENOMIC DNA]</scope>
    <source>
        <strain evidence="5 6">B-37</strain>
    </source>
</reference>
<dbReference type="PANTHER" id="PTHR43537">
    <property type="entry name" value="TRANSCRIPTIONAL REGULATOR, GNTR FAMILY"/>
    <property type="match status" value="1"/>
</dbReference>
<dbReference type="Pfam" id="PF07729">
    <property type="entry name" value="FCD"/>
    <property type="match status" value="1"/>
</dbReference>
<feature type="domain" description="HTH gntR-type" evidence="4">
    <location>
        <begin position="10"/>
        <end position="77"/>
    </location>
</feature>
<evidence type="ECO:0000256" key="3">
    <source>
        <dbReference type="ARBA" id="ARBA00023163"/>
    </source>
</evidence>
<keyword evidence="6" id="KW-1185">Reference proteome</keyword>
<keyword evidence="1" id="KW-0805">Transcription regulation</keyword>
<dbReference type="SUPFAM" id="SSF48008">
    <property type="entry name" value="GntR ligand-binding domain-like"/>
    <property type="match status" value="1"/>
</dbReference>
<evidence type="ECO:0000313" key="5">
    <source>
        <dbReference type="EMBL" id="ANN17720.1"/>
    </source>
</evidence>
<name>A0A193BZX4_AMYOR</name>
<dbReference type="EMBL" id="CP016174">
    <property type="protein sequence ID" value="ANN17720.1"/>
    <property type="molecule type" value="Genomic_DNA"/>
</dbReference>
<evidence type="ECO:0000313" key="6">
    <source>
        <dbReference type="Proteomes" id="UP000093695"/>
    </source>
</evidence>
<dbReference type="KEGG" id="aori:SD37_20090"/>
<dbReference type="InterPro" id="IPR011711">
    <property type="entry name" value="GntR_C"/>
</dbReference>
<proteinExistence type="predicted"/>
<dbReference type="RefSeq" id="WP_044853331.1">
    <property type="nucleotide sequence ID" value="NZ_CP016174.1"/>
</dbReference>
<accession>A0A193BZX4</accession>
<dbReference type="SUPFAM" id="SSF46785">
    <property type="entry name" value="Winged helix' DNA-binding domain"/>
    <property type="match status" value="1"/>
</dbReference>
<dbReference type="InterPro" id="IPR008920">
    <property type="entry name" value="TF_FadR/GntR_C"/>
</dbReference>
<dbReference type="SMART" id="SM00895">
    <property type="entry name" value="FCD"/>
    <property type="match status" value="1"/>
</dbReference>
<dbReference type="InterPro" id="IPR000524">
    <property type="entry name" value="Tscrpt_reg_HTH_GntR"/>
</dbReference>
<dbReference type="InterPro" id="IPR036390">
    <property type="entry name" value="WH_DNA-bd_sf"/>
</dbReference>
<dbReference type="AlphaFoldDB" id="A0A193BZX4"/>
<dbReference type="STRING" id="31958.SD37_20090"/>
<protein>
    <submittedName>
        <fullName evidence="5">GntR family transcriptional regulator</fullName>
    </submittedName>
</protein>
<dbReference type="GO" id="GO:0003677">
    <property type="term" value="F:DNA binding"/>
    <property type="evidence" value="ECO:0007669"/>
    <property type="project" value="UniProtKB-KW"/>
</dbReference>
<dbReference type="Proteomes" id="UP000093695">
    <property type="component" value="Chromosome"/>
</dbReference>
<dbReference type="Gene3D" id="1.20.120.530">
    <property type="entry name" value="GntR ligand-binding domain-like"/>
    <property type="match status" value="1"/>
</dbReference>
<dbReference type="PROSITE" id="PS50949">
    <property type="entry name" value="HTH_GNTR"/>
    <property type="match status" value="1"/>
</dbReference>
<organism evidence="5 6">
    <name type="scientific">Amycolatopsis orientalis</name>
    <name type="common">Nocardia orientalis</name>
    <dbReference type="NCBI Taxonomy" id="31958"/>
    <lineage>
        <taxon>Bacteria</taxon>
        <taxon>Bacillati</taxon>
        <taxon>Actinomycetota</taxon>
        <taxon>Actinomycetes</taxon>
        <taxon>Pseudonocardiales</taxon>
        <taxon>Pseudonocardiaceae</taxon>
        <taxon>Amycolatopsis</taxon>
    </lineage>
</organism>
<dbReference type="Pfam" id="PF00392">
    <property type="entry name" value="GntR"/>
    <property type="match status" value="1"/>
</dbReference>